<dbReference type="EMBL" id="AY458650">
    <property type="protein sequence ID" value="AAR38499.1"/>
    <property type="molecule type" value="Genomic_DNA"/>
</dbReference>
<evidence type="ECO:0000313" key="2">
    <source>
        <dbReference type="EMBL" id="AAR38499.1"/>
    </source>
</evidence>
<keyword evidence="1" id="KW-0812">Transmembrane</keyword>
<evidence type="ECO:0000256" key="1">
    <source>
        <dbReference type="SAM" id="Phobius"/>
    </source>
</evidence>
<sequence length="339" mass="38824">MSSIKVRKKMFKFFTSKKWFLWAYLGSTVILTSLWLSVQIDVKINHWFGGFYDMIQKALGTPNAITMSEYLDGLYSFGKLAALWIVLGLATAFLTSHFLFRWRTSMVEYYHSVYDKARTIEGASQRVQEDTIRFSRIMEGLGTAFIESVMVLVEYFPLLMGLSVGIPIMWFGDWSYGLVSGALIWAVGGTVLMIALAWILRLVGIEYDLQKREAAYRKILVIAEDDGSIRPKSLEELFDGVRTIHYKSYLFYLYFNIGRLAYLQANVLVGYIFLAPAIVAGVMTLGVMQQILRAFGRVEGSLQYLFNAWPTIIELASVYKRLREFERQIDSMTESEVEA</sequence>
<feature type="transmembrane region" description="Helical" evidence="1">
    <location>
        <begin position="81"/>
        <end position="100"/>
    </location>
</feature>
<proteinExistence type="predicted"/>
<name>Q6SES3_9BACT</name>
<dbReference type="GO" id="GO:0016020">
    <property type="term" value="C:membrane"/>
    <property type="evidence" value="ECO:0007669"/>
    <property type="project" value="InterPro"/>
</dbReference>
<dbReference type="InterPro" id="IPR009248">
    <property type="entry name" value="SbmA_BacA"/>
</dbReference>
<accession>Q6SES3</accession>
<dbReference type="GO" id="GO:0015833">
    <property type="term" value="P:peptide transport"/>
    <property type="evidence" value="ECO:0007669"/>
    <property type="project" value="InterPro"/>
</dbReference>
<keyword evidence="1" id="KW-1133">Transmembrane helix</keyword>
<reference evidence="2" key="1">
    <citation type="submission" date="2003-11" db="EMBL/GenBank/DDBJ databases">
        <authorList>
            <person name="Heidelberg J.F."/>
            <person name="Eisen J.A."/>
            <person name="Nelson W.C."/>
            <person name="DeLong E.F."/>
        </authorList>
    </citation>
    <scope>NUCLEOTIDE SEQUENCE</scope>
</reference>
<evidence type="ECO:0008006" key="3">
    <source>
        <dbReference type="Google" id="ProtNLM"/>
    </source>
</evidence>
<feature type="transmembrane region" description="Helical" evidence="1">
    <location>
        <begin position="182"/>
        <end position="203"/>
    </location>
</feature>
<protein>
    <recommendedName>
        <fullName evidence="3">Transporter</fullName>
    </recommendedName>
</protein>
<keyword evidence="1" id="KW-0472">Membrane</keyword>
<dbReference type="GO" id="GO:1904680">
    <property type="term" value="F:peptide transmembrane transporter activity"/>
    <property type="evidence" value="ECO:0007669"/>
    <property type="project" value="InterPro"/>
</dbReference>
<dbReference type="AlphaFoldDB" id="Q6SES3"/>
<feature type="transmembrane region" description="Helical" evidence="1">
    <location>
        <begin position="21"/>
        <end position="38"/>
    </location>
</feature>
<organism evidence="2">
    <name type="scientific">uncultured marine bacterium 583</name>
    <dbReference type="NCBI Taxonomy" id="257403"/>
    <lineage>
        <taxon>Bacteria</taxon>
        <taxon>environmental samples</taxon>
    </lineage>
</organism>
<feature type="transmembrane region" description="Helical" evidence="1">
    <location>
        <begin position="144"/>
        <end position="170"/>
    </location>
</feature>
<gene>
    <name evidence="2" type="ORF">MBMO_EBAC750-10A10.25</name>
</gene>
<reference evidence="2" key="2">
    <citation type="submission" date="2003-12" db="EMBL/GenBank/DDBJ databases">
        <title>Monterey Bay Coastal Ocean Microbial Observatory environmental clone sequencing.</title>
        <authorList>
            <person name="DeLong E.F."/>
        </authorList>
    </citation>
    <scope>NUCLEOTIDE SEQUENCE</scope>
</reference>
<feature type="transmembrane region" description="Helical" evidence="1">
    <location>
        <begin position="268"/>
        <end position="292"/>
    </location>
</feature>
<dbReference type="Pfam" id="PF05992">
    <property type="entry name" value="SbmA_BacA"/>
    <property type="match status" value="1"/>
</dbReference>
<dbReference type="NCBIfam" id="NF009036">
    <property type="entry name" value="PRK12369.1"/>
    <property type="match status" value="1"/>
</dbReference>